<dbReference type="AlphaFoldDB" id="A0A8J7FL55"/>
<dbReference type="Gene3D" id="1.25.40.380">
    <property type="entry name" value="Protein of unknown function DUF1810"/>
    <property type="match status" value="1"/>
</dbReference>
<proteinExistence type="predicted"/>
<protein>
    <submittedName>
        <fullName evidence="1">DUF1810 domain-containing protein</fullName>
    </submittedName>
</protein>
<dbReference type="SUPFAM" id="SSF140736">
    <property type="entry name" value="Rv1873-like"/>
    <property type="match status" value="1"/>
</dbReference>
<dbReference type="Pfam" id="PF08837">
    <property type="entry name" value="DUF1810"/>
    <property type="match status" value="1"/>
</dbReference>
<dbReference type="InterPro" id="IPR014937">
    <property type="entry name" value="DUF1810"/>
</dbReference>
<organism evidence="1 2">
    <name type="scientific">Chitinilyticum piscinae</name>
    <dbReference type="NCBI Taxonomy" id="2866724"/>
    <lineage>
        <taxon>Bacteria</taxon>
        <taxon>Pseudomonadati</taxon>
        <taxon>Pseudomonadota</taxon>
        <taxon>Betaproteobacteria</taxon>
        <taxon>Neisseriales</taxon>
        <taxon>Chitinibacteraceae</taxon>
        <taxon>Chitinilyticum</taxon>
    </lineage>
</organism>
<evidence type="ECO:0000313" key="1">
    <source>
        <dbReference type="EMBL" id="MBE9608236.1"/>
    </source>
</evidence>
<reference evidence="1 2" key="1">
    <citation type="submission" date="2020-10" db="EMBL/GenBank/DDBJ databases">
        <title>The genome sequence of Chitinilyticum litopenaei 4Y14.</title>
        <authorList>
            <person name="Liu Y."/>
        </authorList>
    </citation>
    <scope>NUCLEOTIDE SEQUENCE [LARGE SCALE GENOMIC DNA]</scope>
    <source>
        <strain evidence="1 2">4Y14</strain>
    </source>
</reference>
<name>A0A8J7FL55_9NEIS</name>
<comment type="caution">
    <text evidence="1">The sequence shown here is derived from an EMBL/GenBank/DDBJ whole genome shotgun (WGS) entry which is preliminary data.</text>
</comment>
<dbReference type="RefSeq" id="WP_194114733.1">
    <property type="nucleotide sequence ID" value="NZ_JADFUA010000001.1"/>
</dbReference>
<dbReference type="PIRSF" id="PIRSF008546">
    <property type="entry name" value="UCP008546"/>
    <property type="match status" value="1"/>
</dbReference>
<sequence>MAEYDDLERFVVAQEAYYATALAELRAGKKRSHWMWFVFPQLAGLGRSETARFYALSGREEAQAFLAHPLLGTRLLECTAAVLALPAPDLLQLFGRPDDLKFVSSMTLFAALSPPGSVFGQALQHCRACPDARTLALLA</sequence>
<dbReference type="InterPro" id="IPR036287">
    <property type="entry name" value="Rv1873-like_sf"/>
</dbReference>
<gene>
    <name evidence="1" type="ORF">INR99_02635</name>
</gene>
<keyword evidence="2" id="KW-1185">Reference proteome</keyword>
<dbReference type="EMBL" id="JADFUA010000001">
    <property type="protein sequence ID" value="MBE9608236.1"/>
    <property type="molecule type" value="Genomic_DNA"/>
</dbReference>
<dbReference type="Proteomes" id="UP000604481">
    <property type="component" value="Unassembled WGS sequence"/>
</dbReference>
<evidence type="ECO:0000313" key="2">
    <source>
        <dbReference type="Proteomes" id="UP000604481"/>
    </source>
</evidence>
<accession>A0A8J7FL55</accession>